<dbReference type="EMBL" id="QXMN01000017">
    <property type="protein sequence ID" value="RIX79102.1"/>
    <property type="molecule type" value="Genomic_DNA"/>
</dbReference>
<feature type="transmembrane region" description="Helical" evidence="2">
    <location>
        <begin position="32"/>
        <end position="50"/>
    </location>
</feature>
<dbReference type="SUPFAM" id="SSF160544">
    <property type="entry name" value="EscU C-terminal domain-like"/>
    <property type="match status" value="1"/>
</dbReference>
<feature type="transmembrane region" description="Helical" evidence="2">
    <location>
        <begin position="148"/>
        <end position="172"/>
    </location>
</feature>
<comment type="similarity">
    <text evidence="1">Belongs to the type III secretion exporter family.</text>
</comment>
<reference evidence="3 4" key="1">
    <citation type="submission" date="2018-09" db="EMBL/GenBank/DDBJ databases">
        <title>Acidovorax cavernicola nov. sp. isolated from Gruta de las Maravillas (Aracena, Spain).</title>
        <authorList>
            <person name="Jurado V."/>
            <person name="Gutierrez-Patricio S."/>
            <person name="Gonzalez-Pimentel J.L."/>
            <person name="Miller A.Z."/>
            <person name="Laiz L."/>
            <person name="Saiz-Jimenez C."/>
        </authorList>
    </citation>
    <scope>NUCLEOTIDE SEQUENCE [LARGE SCALE GENOMIC DNA]</scope>
    <source>
        <strain evidence="3 4">1011MAR4D40.2</strain>
    </source>
</reference>
<dbReference type="PANTHER" id="PTHR30531">
    <property type="entry name" value="FLAGELLAR BIOSYNTHETIC PROTEIN FLHB"/>
    <property type="match status" value="1"/>
</dbReference>
<dbReference type="Pfam" id="PF01312">
    <property type="entry name" value="Bac_export_2"/>
    <property type="match status" value="1"/>
</dbReference>
<name>A0A9X8GUV0_9BURK</name>
<evidence type="ECO:0000256" key="1">
    <source>
        <dbReference type="ARBA" id="ARBA00010690"/>
    </source>
</evidence>
<dbReference type="GO" id="GO:0009306">
    <property type="term" value="P:protein secretion"/>
    <property type="evidence" value="ECO:0007669"/>
    <property type="project" value="InterPro"/>
</dbReference>
<evidence type="ECO:0000313" key="4">
    <source>
        <dbReference type="Proteomes" id="UP000265619"/>
    </source>
</evidence>
<dbReference type="InterPro" id="IPR029025">
    <property type="entry name" value="T3SS_substrate_exporter_C"/>
</dbReference>
<evidence type="ECO:0000256" key="2">
    <source>
        <dbReference type="SAM" id="Phobius"/>
    </source>
</evidence>
<keyword evidence="4" id="KW-1185">Reference proteome</keyword>
<feature type="transmembrane region" description="Helical" evidence="2">
    <location>
        <begin position="87"/>
        <end position="106"/>
    </location>
</feature>
<dbReference type="AlphaFoldDB" id="A0A9X8GUV0"/>
<proteinExistence type="inferred from homology"/>
<dbReference type="PRINTS" id="PR00950">
    <property type="entry name" value="TYPE3IMSPROT"/>
</dbReference>
<keyword evidence="2" id="KW-0472">Membrane</keyword>
<dbReference type="RefSeq" id="WP_119554368.1">
    <property type="nucleotide sequence ID" value="NZ_QXMN01000017.1"/>
</dbReference>
<dbReference type="GO" id="GO:0005886">
    <property type="term" value="C:plasma membrane"/>
    <property type="evidence" value="ECO:0007669"/>
    <property type="project" value="TreeGrafter"/>
</dbReference>
<dbReference type="PANTHER" id="PTHR30531:SF12">
    <property type="entry name" value="FLAGELLAR BIOSYNTHETIC PROTEIN FLHB"/>
    <property type="match status" value="1"/>
</dbReference>
<comment type="caution">
    <text evidence="3">The sequence shown here is derived from an EMBL/GenBank/DDBJ whole genome shotgun (WGS) entry which is preliminary data.</text>
</comment>
<sequence length="365" mass="40834">MAEQDLDRNQAATPFKLERAKERGQVAKSADVVSALVFCVAMVYLTWRGFGSLESQFRFDMALLIQAARMDPSGAGLWFLIEHSLRAALSLAAPFFAAIMLAAIVANMMQTGPILSVEPVKIDFNRINPVQGLKRIFSMRVLFDTARAVVKLVLLTLVAYLALKALTGQFYALASLSPIGYLRMLVDDLSSVGLKMALVLALIALVDLMYTRHEFAKKMRMSQREMKDEVKQREGDPRIRARLRELRRETFKRSVALRQTRNADVLITNPTHIAVALKYEHGRMVSPQMLAKGAGNMAAAMREIAARHQIPVVQNPPLARRLYKELAVDHMVPPELYAQVARIIVWVFAMREQRHGRAAATGAHA</sequence>
<feature type="transmembrane region" description="Helical" evidence="2">
    <location>
        <begin position="192"/>
        <end position="211"/>
    </location>
</feature>
<dbReference type="InterPro" id="IPR006135">
    <property type="entry name" value="T3SS_substrate_exporter"/>
</dbReference>
<keyword evidence="2" id="KW-0812">Transmembrane</keyword>
<organism evidence="3 4">
    <name type="scientific">Acidovorax cavernicola</name>
    <dbReference type="NCBI Taxonomy" id="1675792"/>
    <lineage>
        <taxon>Bacteria</taxon>
        <taxon>Pseudomonadati</taxon>
        <taxon>Pseudomonadota</taxon>
        <taxon>Betaproteobacteria</taxon>
        <taxon>Burkholderiales</taxon>
        <taxon>Comamonadaceae</taxon>
        <taxon>Acidovorax</taxon>
    </lineage>
</organism>
<gene>
    <name evidence="3" type="ORF">D3H34_15290</name>
</gene>
<evidence type="ECO:0000313" key="3">
    <source>
        <dbReference type="EMBL" id="RIX79102.1"/>
    </source>
</evidence>
<keyword evidence="2" id="KW-1133">Transmembrane helix</keyword>
<dbReference type="Gene3D" id="3.40.1690.10">
    <property type="entry name" value="secretion proteins EscU"/>
    <property type="match status" value="1"/>
</dbReference>
<dbReference type="OrthoDB" id="9807950at2"/>
<accession>A0A9X8GUV0</accession>
<dbReference type="Proteomes" id="UP000265619">
    <property type="component" value="Unassembled WGS sequence"/>
</dbReference>
<protein>
    <submittedName>
        <fullName evidence="3">EscU/YscU/HrcU family type III secretion system export apparatus switch protein</fullName>
    </submittedName>
</protein>